<keyword evidence="3" id="KW-1185">Reference proteome</keyword>
<dbReference type="Pfam" id="PF02661">
    <property type="entry name" value="Fic"/>
    <property type="match status" value="1"/>
</dbReference>
<dbReference type="GO" id="GO:0016301">
    <property type="term" value="F:kinase activity"/>
    <property type="evidence" value="ECO:0007669"/>
    <property type="project" value="InterPro"/>
</dbReference>
<protein>
    <submittedName>
        <fullName evidence="2">Fic/DOC family protein</fullName>
    </submittedName>
</protein>
<dbReference type="Gene3D" id="1.20.120.1870">
    <property type="entry name" value="Fic/DOC protein, Fido domain"/>
    <property type="match status" value="1"/>
</dbReference>
<gene>
    <name evidence="2" type="ORF">CMUC_0839</name>
</gene>
<evidence type="ECO:0000313" key="3">
    <source>
        <dbReference type="Proteomes" id="UP000503264"/>
    </source>
</evidence>
<evidence type="ECO:0000259" key="1">
    <source>
        <dbReference type="PROSITE" id="PS51459"/>
    </source>
</evidence>
<dbReference type="NCBIfam" id="TIGR01550">
    <property type="entry name" value="DOC_P1"/>
    <property type="match status" value="1"/>
</dbReference>
<dbReference type="AlphaFoldDB" id="A0A6G5QG88"/>
<dbReference type="SUPFAM" id="SSF140931">
    <property type="entry name" value="Fic-like"/>
    <property type="match status" value="1"/>
</dbReference>
<sequence>MRYITLEQAVFIHDKMIEKIGGSSGHNETMIGYLSSALDSIKNDLYYPNLEDKIAHLVHSCVKFHPFNDGNKRTAILLADMFLSANDITLDDEKFYEAMEDVVVKVATNELTKENLKEILGKFIKEYTLNN</sequence>
<feature type="domain" description="Fido" evidence="1">
    <location>
        <begin position="4"/>
        <end position="126"/>
    </location>
</feature>
<dbReference type="PANTHER" id="PTHR39426">
    <property type="entry name" value="HOMOLOGY TO DEATH-ON-CURING PROTEIN OF PHAGE P1"/>
    <property type="match status" value="1"/>
</dbReference>
<name>A0A6G5QG88_9BACT</name>
<dbReference type="InterPro" id="IPR006440">
    <property type="entry name" value="Doc"/>
</dbReference>
<dbReference type="EMBL" id="CP012542">
    <property type="protein sequence ID" value="QCD44634.1"/>
    <property type="molecule type" value="Genomic_DNA"/>
</dbReference>
<evidence type="ECO:0000313" key="2">
    <source>
        <dbReference type="EMBL" id="QCD44634.1"/>
    </source>
</evidence>
<dbReference type="RefSeq" id="WP_171993700.1">
    <property type="nucleotide sequence ID" value="NZ_CP012542.1"/>
</dbReference>
<accession>A0A6G5QG88</accession>
<dbReference type="InterPro" id="IPR003812">
    <property type="entry name" value="Fido"/>
</dbReference>
<reference evidence="2 3" key="1">
    <citation type="submission" date="2016-07" db="EMBL/GenBank/DDBJ databases">
        <title>Comparative genomics of the Campylobacter concisus group.</title>
        <authorList>
            <person name="Miller W.G."/>
            <person name="Yee E."/>
            <person name="Chapman M.H."/>
            <person name="Huynh S."/>
            <person name="Bono J.L."/>
            <person name="On S.L.W."/>
            <person name="StLeger J."/>
            <person name="Foster G."/>
            <person name="Parker C.T."/>
        </authorList>
    </citation>
    <scope>NUCLEOTIDE SEQUENCE [LARGE SCALE GENOMIC DNA]</scope>
    <source>
        <strain evidence="2 3">CCUG 21559</strain>
    </source>
</reference>
<dbReference type="InterPro" id="IPR036597">
    <property type="entry name" value="Fido-like_dom_sf"/>
</dbReference>
<dbReference type="InterPro" id="IPR053737">
    <property type="entry name" value="Type_II_TA_Toxin"/>
</dbReference>
<dbReference type="Proteomes" id="UP000503264">
    <property type="component" value="Chromosome"/>
</dbReference>
<organism evidence="2 3">
    <name type="scientific">Campylobacter mucosalis CCUG 21559</name>
    <dbReference type="NCBI Taxonomy" id="1032067"/>
    <lineage>
        <taxon>Bacteria</taxon>
        <taxon>Pseudomonadati</taxon>
        <taxon>Campylobacterota</taxon>
        <taxon>Epsilonproteobacteria</taxon>
        <taxon>Campylobacterales</taxon>
        <taxon>Campylobacteraceae</taxon>
        <taxon>Campylobacter</taxon>
    </lineage>
</organism>
<dbReference type="PANTHER" id="PTHR39426:SF1">
    <property type="entry name" value="HOMOLOGY TO DEATH-ON-CURING PROTEIN OF PHAGE P1"/>
    <property type="match status" value="1"/>
</dbReference>
<dbReference type="PROSITE" id="PS51459">
    <property type="entry name" value="FIDO"/>
    <property type="match status" value="1"/>
</dbReference>
<proteinExistence type="predicted"/>